<accession>A0A1T3P374</accession>
<dbReference type="InterPro" id="IPR000873">
    <property type="entry name" value="AMP-dep_synth/lig_dom"/>
</dbReference>
<evidence type="ECO:0008006" key="5">
    <source>
        <dbReference type="Google" id="ProtNLM"/>
    </source>
</evidence>
<dbReference type="GO" id="GO:0016878">
    <property type="term" value="F:acid-thiol ligase activity"/>
    <property type="evidence" value="ECO:0007669"/>
    <property type="project" value="UniProtKB-ARBA"/>
</dbReference>
<protein>
    <recommendedName>
        <fullName evidence="5">Acyl-CoA synthetase</fullName>
    </recommendedName>
</protein>
<dbReference type="SUPFAM" id="SSF56801">
    <property type="entry name" value="Acetyl-CoA synthetase-like"/>
    <property type="match status" value="1"/>
</dbReference>
<name>A0A1T3P374_9ACTN</name>
<dbReference type="InterPro" id="IPR025110">
    <property type="entry name" value="AMP-bd_C"/>
</dbReference>
<proteinExistence type="predicted"/>
<dbReference type="PANTHER" id="PTHR43767:SF1">
    <property type="entry name" value="NONRIBOSOMAL PEPTIDE SYNTHASE PES1 (EUROFUNG)-RELATED"/>
    <property type="match status" value="1"/>
</dbReference>
<comment type="caution">
    <text evidence="3">The sequence shown here is derived from an EMBL/GenBank/DDBJ whole genome shotgun (WGS) entry which is preliminary data.</text>
</comment>
<dbReference type="Pfam" id="PF00501">
    <property type="entry name" value="AMP-binding"/>
    <property type="match status" value="1"/>
</dbReference>
<reference evidence="3 4" key="1">
    <citation type="submission" date="2017-03" db="EMBL/GenBank/DDBJ databases">
        <title>Draft genome sequence of Streptomyces scabrisporus NF3, endophyte isolated from Amphipterygium adstringens.</title>
        <authorList>
            <person name="Vazquez M."/>
            <person name="Ceapa C.D."/>
            <person name="Rodriguez Luna D."/>
            <person name="Sanchez Esquivel S."/>
        </authorList>
    </citation>
    <scope>NUCLEOTIDE SEQUENCE [LARGE SCALE GENOMIC DNA]</scope>
    <source>
        <strain evidence="3 4">NF3</strain>
    </source>
</reference>
<gene>
    <name evidence="3" type="ORF">B4N89_23730</name>
</gene>
<dbReference type="Pfam" id="PF13193">
    <property type="entry name" value="AMP-binding_C"/>
    <property type="match status" value="1"/>
</dbReference>
<dbReference type="Gene3D" id="3.40.50.12780">
    <property type="entry name" value="N-terminal domain of ligase-like"/>
    <property type="match status" value="1"/>
</dbReference>
<dbReference type="OrthoDB" id="3443462at2"/>
<evidence type="ECO:0000313" key="3">
    <source>
        <dbReference type="EMBL" id="OPC83547.1"/>
    </source>
</evidence>
<keyword evidence="4" id="KW-1185">Reference proteome</keyword>
<organism evidence="3 4">
    <name type="scientific">Embleya scabrispora</name>
    <dbReference type="NCBI Taxonomy" id="159449"/>
    <lineage>
        <taxon>Bacteria</taxon>
        <taxon>Bacillati</taxon>
        <taxon>Actinomycetota</taxon>
        <taxon>Actinomycetes</taxon>
        <taxon>Kitasatosporales</taxon>
        <taxon>Streptomycetaceae</taxon>
        <taxon>Embleya</taxon>
    </lineage>
</organism>
<evidence type="ECO:0000313" key="4">
    <source>
        <dbReference type="Proteomes" id="UP000190037"/>
    </source>
</evidence>
<dbReference type="InterPro" id="IPR045851">
    <property type="entry name" value="AMP-bd_C_sf"/>
</dbReference>
<evidence type="ECO:0000259" key="1">
    <source>
        <dbReference type="Pfam" id="PF00501"/>
    </source>
</evidence>
<dbReference type="Proteomes" id="UP000190037">
    <property type="component" value="Unassembled WGS sequence"/>
</dbReference>
<dbReference type="eggNOG" id="COG0318">
    <property type="taxonomic scope" value="Bacteria"/>
</dbReference>
<dbReference type="Gene3D" id="3.30.300.30">
    <property type="match status" value="1"/>
</dbReference>
<feature type="domain" description="AMP-binding enzyme C-terminal" evidence="2">
    <location>
        <begin position="444"/>
        <end position="519"/>
    </location>
</feature>
<dbReference type="NCBIfam" id="NF005863">
    <property type="entry name" value="PRK07798.1"/>
    <property type="match status" value="1"/>
</dbReference>
<dbReference type="STRING" id="159449.B4N89_23730"/>
<feature type="domain" description="AMP-dependent synthetase/ligase" evidence="1">
    <location>
        <begin position="18"/>
        <end position="383"/>
    </location>
</feature>
<dbReference type="RefSeq" id="WP_078977831.1">
    <property type="nucleotide sequence ID" value="NZ_MWQN01000001.1"/>
</dbReference>
<dbReference type="InterPro" id="IPR042099">
    <property type="entry name" value="ANL_N_sf"/>
</dbReference>
<dbReference type="InterPro" id="IPR050237">
    <property type="entry name" value="ATP-dep_AMP-bd_enzyme"/>
</dbReference>
<evidence type="ECO:0000259" key="2">
    <source>
        <dbReference type="Pfam" id="PF13193"/>
    </source>
</evidence>
<sequence length="540" mass="57600">MTSVSPSFNLADLFEIVVDAIPDRTAMIAGEVRLTYRQLDERANRVAHHLLGAGIEPGDFVGIHAWNRAEWVEAMIGCHKARAVPININYRYVEAELRYLYENSGMVAVIAERSFAGATAAIRADFPTLRHVVILEDGATEPAEDTVGYEDALAAASPARGFGARSDDDLYGLYTGGTTGMPKCVLWRGEDIFFAALQAGRGARPKLRTPDELARTVRESAGMTTLGLAPMMHGGGQWSMWNTFYMGNTFLMWTGRAFEADAVMALASREKALSMAVVGDGMGRPLADWLAANPDTYDLSALKAISNGGAPMSAAVRTALEQAGMFVIDSFGASETGAAMRQTGAPGTATRFASSETTTVLDDRLVPVEPGSGDVGRLAVGGHIPLGYHGDDEKTRATFVRDANGRRWVLPGDYAQLDKDGSILLLGRGSATINTGGEKVYPDEVEDALKSHADVFDAVVVGVPDPRFGQAVTALVVLREGTDPGAEAITAHARTRIAGYKTPKRIHFVESIPRTAAGKVDLRAAKARAEELSQSARPGG</sequence>
<dbReference type="PANTHER" id="PTHR43767">
    <property type="entry name" value="LONG-CHAIN-FATTY-ACID--COA LIGASE"/>
    <property type="match status" value="1"/>
</dbReference>
<dbReference type="EMBL" id="MWQN01000001">
    <property type="protein sequence ID" value="OPC83547.1"/>
    <property type="molecule type" value="Genomic_DNA"/>
</dbReference>
<dbReference type="AlphaFoldDB" id="A0A1T3P374"/>